<reference evidence="23" key="2">
    <citation type="submission" date="2017-02" db="EMBL/GenBank/DDBJ databases">
        <title>WGS assembly of Sorghum bicolor.</title>
        <authorList>
            <person name="Paterson A."/>
            <person name="Mullet J."/>
            <person name="Bowers J."/>
            <person name="Bruggmann R."/>
            <person name="Dubchak I."/>
            <person name="Grimwood J."/>
            <person name="Gundlach H."/>
            <person name="Haberer G."/>
            <person name="Hellsten U."/>
            <person name="Mitros T."/>
            <person name="Poliakov A."/>
            <person name="Schmutz J."/>
            <person name="Spannagl M."/>
            <person name="Tang H."/>
            <person name="Wang X."/>
            <person name="Wicker T."/>
            <person name="Bharti A."/>
            <person name="Chapman J."/>
            <person name="Feltus F."/>
            <person name="Gowik U."/>
            <person name="Grigoriev I."/>
            <person name="Lyons E."/>
            <person name="Maher C."/>
            <person name="Martis M."/>
            <person name="Narechania A."/>
            <person name="Otillar R."/>
            <person name="Penning B."/>
            <person name="Salamov A."/>
            <person name="Wang Y."/>
            <person name="Zhang L."/>
            <person name="Carpita N."/>
            <person name="Freeling M."/>
            <person name="Gingle A."/>
            <person name="Hash C."/>
            <person name="Keller B."/>
            <person name="Klein P."/>
            <person name="Kresovich S."/>
            <person name="Mccann M."/>
            <person name="Ming R."/>
            <person name="Peterson D."/>
            <person name="Rahman M."/>
            <person name="Ware D."/>
            <person name="Westhoff P."/>
            <person name="Mayer K."/>
            <person name="Messing J."/>
            <person name="Sims D."/>
            <person name="Jenkins J."/>
            <person name="Shu S."/>
            <person name="Rokhsar D."/>
        </authorList>
    </citation>
    <scope>NUCLEOTIDE SEQUENCE</scope>
</reference>
<feature type="binding site" evidence="18">
    <location>
        <position position="627"/>
    </location>
    <ligand>
        <name>ATP</name>
        <dbReference type="ChEBI" id="CHEBI:30616"/>
    </ligand>
</feature>
<evidence type="ECO:0000256" key="19">
    <source>
        <dbReference type="SAM" id="MobiDB-lite"/>
    </source>
</evidence>
<keyword evidence="4" id="KW-0597">Phosphoprotein</keyword>
<feature type="chain" id="PRO_5008588810" description="non-specific serine/threonine protein kinase" evidence="21">
    <location>
        <begin position="26"/>
        <end position="937"/>
    </location>
</feature>
<evidence type="ECO:0000256" key="5">
    <source>
        <dbReference type="ARBA" id="ARBA00022614"/>
    </source>
</evidence>
<evidence type="ECO:0000256" key="15">
    <source>
        <dbReference type="ARBA" id="ARBA00023170"/>
    </source>
</evidence>
<dbReference type="PANTHER" id="PTHR45631">
    <property type="entry name" value="OS07G0107800 PROTEIN-RELATED"/>
    <property type="match status" value="1"/>
</dbReference>
<dbReference type="Proteomes" id="UP000000768">
    <property type="component" value="Chromosome 9"/>
</dbReference>
<keyword evidence="9" id="KW-0677">Repeat</keyword>
<dbReference type="AlphaFoldDB" id="A0A1B6P9Q4"/>
<evidence type="ECO:0000313" key="24">
    <source>
        <dbReference type="Proteomes" id="UP000000768"/>
    </source>
</evidence>
<feature type="compositionally biased region" description="Basic and acidic residues" evidence="19">
    <location>
        <begin position="899"/>
        <end position="908"/>
    </location>
</feature>
<dbReference type="FunFam" id="1.10.510.10:FF:000146">
    <property type="entry name" value="LRR receptor-like serine/threonine-protein kinase IOS1"/>
    <property type="match status" value="1"/>
</dbReference>
<evidence type="ECO:0000259" key="22">
    <source>
        <dbReference type="PROSITE" id="PS50011"/>
    </source>
</evidence>
<keyword evidence="12 18" id="KW-0067">ATP-binding</keyword>
<dbReference type="GO" id="GO:0005524">
    <property type="term" value="F:ATP binding"/>
    <property type="evidence" value="ECO:0007669"/>
    <property type="project" value="UniProtKB-UniRule"/>
</dbReference>
<evidence type="ECO:0000256" key="20">
    <source>
        <dbReference type="SAM" id="Phobius"/>
    </source>
</evidence>
<dbReference type="SMART" id="SM00220">
    <property type="entry name" value="S_TKc"/>
    <property type="match status" value="1"/>
</dbReference>
<dbReference type="Pfam" id="PF13855">
    <property type="entry name" value="LRR_8"/>
    <property type="match status" value="1"/>
</dbReference>
<dbReference type="Pfam" id="PF12819">
    <property type="entry name" value="Malectin_like"/>
    <property type="match status" value="1"/>
</dbReference>
<dbReference type="EC" id="2.7.11.1" evidence="2"/>
<comment type="catalytic activity">
    <reaction evidence="17">
        <text>L-seryl-[protein] + ATP = O-phospho-L-seryl-[protein] + ADP + H(+)</text>
        <dbReference type="Rhea" id="RHEA:17989"/>
        <dbReference type="Rhea" id="RHEA-COMP:9863"/>
        <dbReference type="Rhea" id="RHEA-COMP:11604"/>
        <dbReference type="ChEBI" id="CHEBI:15378"/>
        <dbReference type="ChEBI" id="CHEBI:29999"/>
        <dbReference type="ChEBI" id="CHEBI:30616"/>
        <dbReference type="ChEBI" id="CHEBI:83421"/>
        <dbReference type="ChEBI" id="CHEBI:456216"/>
        <dbReference type="EC" id="2.7.11.1"/>
    </reaction>
</comment>
<keyword evidence="15" id="KW-0675">Receptor</keyword>
<evidence type="ECO:0000256" key="12">
    <source>
        <dbReference type="ARBA" id="ARBA00022840"/>
    </source>
</evidence>
<dbReference type="PANTHER" id="PTHR45631:SF114">
    <property type="entry name" value="OS05G0525800 PROTEIN"/>
    <property type="match status" value="1"/>
</dbReference>
<evidence type="ECO:0000256" key="18">
    <source>
        <dbReference type="PROSITE-ProRule" id="PRU10141"/>
    </source>
</evidence>
<keyword evidence="13 20" id="KW-1133">Transmembrane helix</keyword>
<keyword evidence="14 20" id="KW-0472">Membrane</keyword>
<dbReference type="GO" id="GO:0005886">
    <property type="term" value="C:plasma membrane"/>
    <property type="evidence" value="ECO:0007669"/>
    <property type="project" value="UniProtKB-SubCell"/>
</dbReference>
<evidence type="ECO:0000256" key="17">
    <source>
        <dbReference type="ARBA" id="ARBA00048679"/>
    </source>
</evidence>
<dbReference type="Gramene" id="KXG22382">
    <property type="protein sequence ID" value="KXG22382"/>
    <property type="gene ID" value="SORBI_3009G204800"/>
</dbReference>
<keyword evidence="6" id="KW-0808">Transferase</keyword>
<dbReference type="EMBL" id="CM000768">
    <property type="protein sequence ID" value="KXG22382.1"/>
    <property type="molecule type" value="Genomic_DNA"/>
</dbReference>
<dbReference type="OMA" id="WIDTEEW"/>
<comment type="catalytic activity">
    <reaction evidence="16">
        <text>L-threonyl-[protein] + ATP = O-phospho-L-threonyl-[protein] + ADP + H(+)</text>
        <dbReference type="Rhea" id="RHEA:46608"/>
        <dbReference type="Rhea" id="RHEA-COMP:11060"/>
        <dbReference type="Rhea" id="RHEA-COMP:11605"/>
        <dbReference type="ChEBI" id="CHEBI:15378"/>
        <dbReference type="ChEBI" id="CHEBI:30013"/>
        <dbReference type="ChEBI" id="CHEBI:30616"/>
        <dbReference type="ChEBI" id="CHEBI:61977"/>
        <dbReference type="ChEBI" id="CHEBI:456216"/>
        <dbReference type="EC" id="2.7.11.1"/>
    </reaction>
</comment>
<dbReference type="InterPro" id="IPR032675">
    <property type="entry name" value="LRR_dom_sf"/>
</dbReference>
<feature type="region of interest" description="Disordered" evidence="19">
    <location>
        <begin position="561"/>
        <end position="582"/>
    </location>
</feature>
<evidence type="ECO:0000256" key="4">
    <source>
        <dbReference type="ARBA" id="ARBA00022553"/>
    </source>
</evidence>
<dbReference type="PROSITE" id="PS50011">
    <property type="entry name" value="PROTEIN_KINASE_DOM"/>
    <property type="match status" value="1"/>
</dbReference>
<reference evidence="23 24" key="1">
    <citation type="journal article" date="2009" name="Nature">
        <title>The Sorghum bicolor genome and the diversification of grasses.</title>
        <authorList>
            <person name="Paterson A.H."/>
            <person name="Bowers J.E."/>
            <person name="Bruggmann R."/>
            <person name="Dubchak I."/>
            <person name="Grimwood J."/>
            <person name="Gundlach H."/>
            <person name="Haberer G."/>
            <person name="Hellsten U."/>
            <person name="Mitros T."/>
            <person name="Poliakov A."/>
            <person name="Schmutz J."/>
            <person name="Spannagl M."/>
            <person name="Tang H."/>
            <person name="Wang X."/>
            <person name="Wicker T."/>
            <person name="Bharti A.K."/>
            <person name="Chapman J."/>
            <person name="Feltus F.A."/>
            <person name="Gowik U."/>
            <person name="Grigoriev I.V."/>
            <person name="Lyons E."/>
            <person name="Maher C.A."/>
            <person name="Martis M."/>
            <person name="Narechania A."/>
            <person name="Otillar R.P."/>
            <person name="Penning B.W."/>
            <person name="Salamov A.A."/>
            <person name="Wang Y."/>
            <person name="Zhang L."/>
            <person name="Carpita N.C."/>
            <person name="Freeling M."/>
            <person name="Gingle A.R."/>
            <person name="Hash C.T."/>
            <person name="Keller B."/>
            <person name="Klein P."/>
            <person name="Kresovich S."/>
            <person name="McCann M.C."/>
            <person name="Ming R."/>
            <person name="Peterson D.G."/>
            <person name="Mehboob-ur-Rahman"/>
            <person name="Ware D."/>
            <person name="Westhoff P."/>
            <person name="Mayer K.F."/>
            <person name="Messing J."/>
            <person name="Rokhsar D.S."/>
        </authorList>
    </citation>
    <scope>NUCLEOTIDE SEQUENCE [LARGE SCALE GENOMIC DNA]</scope>
    <source>
        <strain evidence="24">cv. BTx623</strain>
    </source>
</reference>
<keyword evidence="10 18" id="KW-0547">Nucleotide-binding</keyword>
<feature type="transmembrane region" description="Helical" evidence="20">
    <location>
        <begin position="529"/>
        <end position="552"/>
    </location>
</feature>
<dbReference type="Gene3D" id="1.10.510.10">
    <property type="entry name" value="Transferase(Phosphotransferase) domain 1"/>
    <property type="match status" value="1"/>
</dbReference>
<evidence type="ECO:0000256" key="10">
    <source>
        <dbReference type="ARBA" id="ARBA00022741"/>
    </source>
</evidence>
<dbReference type="EMBL" id="CM000768">
    <property type="protein sequence ID" value="OQU78334.1"/>
    <property type="molecule type" value="Genomic_DNA"/>
</dbReference>
<dbReference type="FunFam" id="3.30.200.20:FF:000178">
    <property type="entry name" value="serine/threonine-protein kinase PBS1-like"/>
    <property type="match status" value="1"/>
</dbReference>
<dbReference type="SUPFAM" id="SSF56112">
    <property type="entry name" value="Protein kinase-like (PK-like)"/>
    <property type="match status" value="1"/>
</dbReference>
<dbReference type="InterPro" id="IPR024788">
    <property type="entry name" value="Malectin-like_Carb-bd_dom"/>
</dbReference>
<dbReference type="GO" id="GO:0004674">
    <property type="term" value="F:protein serine/threonine kinase activity"/>
    <property type="evidence" value="ECO:0007669"/>
    <property type="project" value="UniProtKB-KW"/>
</dbReference>
<dbReference type="CDD" id="cd14066">
    <property type="entry name" value="STKc_IRAK"/>
    <property type="match status" value="1"/>
</dbReference>
<evidence type="ECO:0000256" key="14">
    <source>
        <dbReference type="ARBA" id="ARBA00023136"/>
    </source>
</evidence>
<protein>
    <recommendedName>
        <fullName evidence="2">non-specific serine/threonine protein kinase</fullName>
        <ecNumber evidence="2">2.7.11.1</ecNumber>
    </recommendedName>
</protein>
<dbReference type="Gene3D" id="3.30.200.20">
    <property type="entry name" value="Phosphorylase Kinase, domain 1"/>
    <property type="match status" value="1"/>
</dbReference>
<keyword evidence="5" id="KW-0433">Leucine-rich repeat</keyword>
<evidence type="ECO:0000256" key="8">
    <source>
        <dbReference type="ARBA" id="ARBA00022729"/>
    </source>
</evidence>
<keyword evidence="24" id="KW-1185">Reference proteome</keyword>
<gene>
    <name evidence="23" type="ORF">SORBI_3009G204800</name>
</gene>
<evidence type="ECO:0000256" key="16">
    <source>
        <dbReference type="ARBA" id="ARBA00047899"/>
    </source>
</evidence>
<feature type="compositionally biased region" description="Basic and acidic residues" evidence="19">
    <location>
        <begin position="567"/>
        <end position="580"/>
    </location>
</feature>
<name>A0A1B6P9Q4_SORBI</name>
<keyword evidence="8 21" id="KW-0732">Signal</keyword>
<evidence type="ECO:0000256" key="13">
    <source>
        <dbReference type="ARBA" id="ARBA00022989"/>
    </source>
</evidence>
<dbReference type="PROSITE" id="PS00108">
    <property type="entry name" value="PROTEIN_KINASE_ST"/>
    <property type="match status" value="1"/>
</dbReference>
<dbReference type="InParanoid" id="A0A1B6P9Q4"/>
<evidence type="ECO:0000256" key="9">
    <source>
        <dbReference type="ARBA" id="ARBA00022737"/>
    </source>
</evidence>
<evidence type="ECO:0000256" key="3">
    <source>
        <dbReference type="ARBA" id="ARBA00022527"/>
    </source>
</evidence>
<evidence type="ECO:0000256" key="1">
    <source>
        <dbReference type="ARBA" id="ARBA00004162"/>
    </source>
</evidence>
<organism evidence="23 24">
    <name type="scientific">Sorghum bicolor</name>
    <name type="common">Sorghum</name>
    <name type="synonym">Sorghum vulgare</name>
    <dbReference type="NCBI Taxonomy" id="4558"/>
    <lineage>
        <taxon>Eukaryota</taxon>
        <taxon>Viridiplantae</taxon>
        <taxon>Streptophyta</taxon>
        <taxon>Embryophyta</taxon>
        <taxon>Tracheophyta</taxon>
        <taxon>Spermatophyta</taxon>
        <taxon>Magnoliopsida</taxon>
        <taxon>Liliopsida</taxon>
        <taxon>Poales</taxon>
        <taxon>Poaceae</taxon>
        <taxon>PACMAD clade</taxon>
        <taxon>Panicoideae</taxon>
        <taxon>Andropogonodae</taxon>
        <taxon>Andropogoneae</taxon>
        <taxon>Sorghinae</taxon>
        <taxon>Sorghum</taxon>
    </lineage>
</organism>
<feature type="region of interest" description="Disordered" evidence="19">
    <location>
        <begin position="880"/>
        <end position="937"/>
    </location>
</feature>
<dbReference type="InterPro" id="IPR001245">
    <property type="entry name" value="Ser-Thr/Tyr_kinase_cat_dom"/>
</dbReference>
<evidence type="ECO:0000256" key="2">
    <source>
        <dbReference type="ARBA" id="ARBA00012513"/>
    </source>
</evidence>
<keyword evidence="7 20" id="KW-0812">Transmembrane</keyword>
<feature type="domain" description="Protein kinase" evidence="22">
    <location>
        <begin position="599"/>
        <end position="875"/>
    </location>
</feature>
<sequence>MAARSWLLLLCLAAAAGCVVLKARAQPDSIGFINIDCGMPGTASRVDDTTKLSYAPDAAFTVDAGSNHNISAEYVTPQLPRGFHDLRSFPDGAARSCYTLRSLEAGLKYLVRAFFMYGDYDGLRRPPVFEVYVGVNFLSTVNVSEPGVPEMLEAIVVVPDSFLQLCLVNIGSGTPFVSTLELRPLKTRFYPQANATHGLALVGRANFGPTNDSYAAIVRYPDDPHDRLWIPSVDAANWTVISTTSWVQNIHKDLFGAPSKVMQTAITPRNASKNIELFWEPKPVPKDPSLGYITVMHFSELQELPHGAVRHIYISFNGRYVEDFTPDLLYAETAYNVIPVGGYARYNVSLNATANSTLPPIINAMEVFSLFPTTNVGTDSIDVAAITAIKDKYSVRKNWMGDPCFPKALAWDRLACSYAVSSPPRITSLNLSFSGLNGDISSSFASLKAVQYLDLSNNNLTGSIPDALSKLPSLVLLDLTGNQLSGSIPSGLLRRIQDGSLNLKYGNNPHLCTDGNSCQDVKGKSKLTAVYIAVPVALAVVAVVVLLLCFIIRREKHGSVSSRSAKPRIEPTDNAHDDHSSLQQRNRQFTYKELQIITKNFQTVLGKGGFGVVYEGFLEDRTQVAVKLRSQTTSDKSDHGVKQFLAEVEILTRIHHRNLVSMIGYCKDGDHLGLVYEYMPLGTLQQHIAGNDGRYLTWRQRLQIALESALGLEYLHKGCSPPLIHRDVKLANILLSARLEAKIADFGLSKAFNHDDTHVATATIAGTPGYLDPEYRVTGKPTSKSDVYSFGVVLLELVAGRPANLRDPENTSIIHWARQRLAQGNIEAVVDPRMGGNHDINSVWKVANIALSCTAEASAERPTMTDVVAELQECLELEKGHASGDDTSGHFYSANGSDRPQDNDHSTDVSRSSTTFEVEVERNFGRVPTMPTGPAVR</sequence>
<feature type="signal peptide" evidence="21">
    <location>
        <begin position="1"/>
        <end position="25"/>
    </location>
</feature>
<evidence type="ECO:0000256" key="7">
    <source>
        <dbReference type="ARBA" id="ARBA00022692"/>
    </source>
</evidence>
<dbReference type="InterPro" id="IPR011009">
    <property type="entry name" value="Kinase-like_dom_sf"/>
</dbReference>
<dbReference type="InterPro" id="IPR008271">
    <property type="entry name" value="Ser/Thr_kinase_AS"/>
</dbReference>
<dbReference type="Gramene" id="OQU78334">
    <property type="protein sequence ID" value="OQU78334"/>
    <property type="gene ID" value="SORBI_3009G204800"/>
</dbReference>
<dbReference type="PROSITE" id="PS51257">
    <property type="entry name" value="PROKAR_LIPOPROTEIN"/>
    <property type="match status" value="1"/>
</dbReference>
<dbReference type="FunFam" id="3.80.10.10:FF:000129">
    <property type="entry name" value="Leucine-rich repeat receptor-like kinase"/>
    <property type="match status" value="1"/>
</dbReference>
<accession>A0A1B6P9Q4</accession>
<dbReference type="SUPFAM" id="SSF52058">
    <property type="entry name" value="L domain-like"/>
    <property type="match status" value="1"/>
</dbReference>
<dbReference type="eggNOG" id="KOG1187">
    <property type="taxonomic scope" value="Eukaryota"/>
</dbReference>
<dbReference type="InterPro" id="IPR001611">
    <property type="entry name" value="Leu-rich_rpt"/>
</dbReference>
<dbReference type="PROSITE" id="PS00107">
    <property type="entry name" value="PROTEIN_KINASE_ATP"/>
    <property type="match status" value="1"/>
</dbReference>
<proteinExistence type="predicted"/>
<keyword evidence="11" id="KW-0418">Kinase</keyword>
<reference evidence="24" key="3">
    <citation type="journal article" date="2018" name="Plant J.">
        <title>The Sorghum bicolor reference genome: improved assembly, gene annotations, a transcriptome atlas, and signatures of genome organization.</title>
        <authorList>
            <person name="McCormick R.F."/>
            <person name="Truong S.K."/>
            <person name="Sreedasyam A."/>
            <person name="Jenkins J."/>
            <person name="Shu S."/>
            <person name="Sims D."/>
            <person name="Kennedy M."/>
            <person name="Amirebrahimi M."/>
            <person name="Weers B.D."/>
            <person name="McKinley B."/>
            <person name="Mattison A."/>
            <person name="Morishige D.T."/>
            <person name="Grimwood J."/>
            <person name="Schmutz J."/>
            <person name="Mullet J.E."/>
        </authorList>
    </citation>
    <scope>NUCLEOTIDE SEQUENCE [LARGE SCALE GENOMIC DNA]</scope>
    <source>
        <strain evidence="24">cv. BTx623</strain>
    </source>
</reference>
<evidence type="ECO:0000256" key="11">
    <source>
        <dbReference type="ARBA" id="ARBA00022777"/>
    </source>
</evidence>
<evidence type="ECO:0000313" key="23">
    <source>
        <dbReference type="EMBL" id="KXG22382.1"/>
    </source>
</evidence>
<dbReference type="Pfam" id="PF07714">
    <property type="entry name" value="PK_Tyr_Ser-Thr"/>
    <property type="match status" value="1"/>
</dbReference>
<keyword evidence="3" id="KW-0723">Serine/threonine-protein kinase</keyword>
<dbReference type="Gene3D" id="3.80.10.10">
    <property type="entry name" value="Ribonuclease Inhibitor"/>
    <property type="match status" value="1"/>
</dbReference>
<evidence type="ECO:0000256" key="6">
    <source>
        <dbReference type="ARBA" id="ARBA00022679"/>
    </source>
</evidence>
<evidence type="ECO:0000256" key="21">
    <source>
        <dbReference type="SAM" id="SignalP"/>
    </source>
</evidence>
<comment type="subcellular location">
    <subcellularLocation>
        <location evidence="1">Cell membrane</location>
        <topology evidence="1">Single-pass membrane protein</topology>
    </subcellularLocation>
</comment>
<dbReference type="InterPro" id="IPR000719">
    <property type="entry name" value="Prot_kinase_dom"/>
</dbReference>
<dbReference type="InterPro" id="IPR017441">
    <property type="entry name" value="Protein_kinase_ATP_BS"/>
</dbReference>